<dbReference type="CDD" id="cd00452">
    <property type="entry name" value="KDPG_aldolase"/>
    <property type="match status" value="1"/>
</dbReference>
<name>A0A2H0LM46_9BACT</name>
<dbReference type="SUPFAM" id="SSF51569">
    <property type="entry name" value="Aldolase"/>
    <property type="match status" value="1"/>
</dbReference>
<dbReference type="AlphaFoldDB" id="A0A2H0LM46"/>
<dbReference type="EMBL" id="PCVY01000066">
    <property type="protein sequence ID" value="PIQ85428.1"/>
    <property type="molecule type" value="Genomic_DNA"/>
</dbReference>
<dbReference type="GO" id="GO:0016829">
    <property type="term" value="F:lyase activity"/>
    <property type="evidence" value="ECO:0007669"/>
    <property type="project" value="UniProtKB-KW"/>
</dbReference>
<evidence type="ECO:0000313" key="7">
    <source>
        <dbReference type="Proteomes" id="UP000230859"/>
    </source>
</evidence>
<comment type="pathway">
    <text evidence="1">Carbohydrate acid metabolism.</text>
</comment>
<evidence type="ECO:0000256" key="1">
    <source>
        <dbReference type="ARBA" id="ARBA00004761"/>
    </source>
</evidence>
<gene>
    <name evidence="6" type="ORF">COV74_08935</name>
</gene>
<comment type="caution">
    <text evidence="6">The sequence shown here is derived from an EMBL/GenBank/DDBJ whole genome shotgun (WGS) entry which is preliminary data.</text>
</comment>
<comment type="similarity">
    <text evidence="2">Belongs to the KHG/KDPG aldolase family.</text>
</comment>
<dbReference type="InterPro" id="IPR013785">
    <property type="entry name" value="Aldolase_TIM"/>
</dbReference>
<dbReference type="InterPro" id="IPR000887">
    <property type="entry name" value="Aldlse_KDPG_KHG"/>
</dbReference>
<evidence type="ECO:0008006" key="8">
    <source>
        <dbReference type="Google" id="ProtNLM"/>
    </source>
</evidence>
<evidence type="ECO:0000256" key="4">
    <source>
        <dbReference type="ARBA" id="ARBA00023239"/>
    </source>
</evidence>
<dbReference type="Pfam" id="PF01081">
    <property type="entry name" value="Aldolase"/>
    <property type="match status" value="1"/>
</dbReference>
<dbReference type="PANTHER" id="PTHR30246">
    <property type="entry name" value="2-KETO-3-DEOXY-6-PHOSPHOGLUCONATE ALDOLASE"/>
    <property type="match status" value="1"/>
</dbReference>
<reference evidence="6 7" key="1">
    <citation type="submission" date="2017-09" db="EMBL/GenBank/DDBJ databases">
        <title>Depth-based differentiation of microbial function through sediment-hosted aquifers and enrichment of novel symbionts in the deep terrestrial subsurface.</title>
        <authorList>
            <person name="Probst A.J."/>
            <person name="Ladd B."/>
            <person name="Jarett J.K."/>
            <person name="Geller-Mcgrath D.E."/>
            <person name="Sieber C.M."/>
            <person name="Emerson J.B."/>
            <person name="Anantharaman K."/>
            <person name="Thomas B.C."/>
            <person name="Malmstrom R."/>
            <person name="Stieglmeier M."/>
            <person name="Klingl A."/>
            <person name="Woyke T."/>
            <person name="Ryan C.M."/>
            <person name="Banfield J.F."/>
        </authorList>
    </citation>
    <scope>NUCLEOTIDE SEQUENCE [LARGE SCALE GENOMIC DNA]</scope>
    <source>
        <strain evidence="6">CG11_big_fil_rev_8_21_14_0_20_45_26</strain>
    </source>
</reference>
<dbReference type="Proteomes" id="UP000230859">
    <property type="component" value="Unassembled WGS sequence"/>
</dbReference>
<accession>A0A2H0LM46</accession>
<sequence length="216" mass="23685">MEKLEDTFKFLEEHRLIASIRTSDPDDVIEIAKAVMAGGIKIIEIASTIPQAPRIIETLAKRNDSVIGAGYVTDGEFAQRAINAGAKFISSLYTDKDVIMVCKNNNVIVSQGVSTPTEAVQAAHFGADLMCLYPIDQLGGASFLRRLRRSCLVQRLSVFGGVTCENLVDYLQGGAMVATLGNALAEKSLIRAHQWQEITEKAKKFQQKLESLKVNR</sequence>
<dbReference type="PANTHER" id="PTHR30246:SF1">
    <property type="entry name" value="2-DEHYDRO-3-DEOXY-6-PHOSPHOGALACTONATE ALDOLASE-RELATED"/>
    <property type="match status" value="1"/>
</dbReference>
<evidence type="ECO:0000256" key="3">
    <source>
        <dbReference type="ARBA" id="ARBA00011233"/>
    </source>
</evidence>
<dbReference type="Gene3D" id="3.20.20.70">
    <property type="entry name" value="Aldolase class I"/>
    <property type="match status" value="1"/>
</dbReference>
<comment type="subunit">
    <text evidence="3">Homotrimer.</text>
</comment>
<protein>
    <recommendedName>
        <fullName evidence="8">2-dehydro-3-deoxyphosphogluconate aldolase</fullName>
    </recommendedName>
</protein>
<evidence type="ECO:0000313" key="6">
    <source>
        <dbReference type="EMBL" id="PIQ85428.1"/>
    </source>
</evidence>
<evidence type="ECO:0000256" key="2">
    <source>
        <dbReference type="ARBA" id="ARBA00006906"/>
    </source>
</evidence>
<evidence type="ECO:0000256" key="5">
    <source>
        <dbReference type="ARBA" id="ARBA00023277"/>
    </source>
</evidence>
<proteinExistence type="inferred from homology"/>
<organism evidence="6 7">
    <name type="scientific">Candidatus Abzuiibacterium crystallinum</name>
    <dbReference type="NCBI Taxonomy" id="1974748"/>
    <lineage>
        <taxon>Bacteria</taxon>
        <taxon>Pseudomonadati</taxon>
        <taxon>Candidatus Omnitrophota</taxon>
        <taxon>Candidatus Abzuiibacterium</taxon>
    </lineage>
</organism>
<keyword evidence="4" id="KW-0456">Lyase</keyword>
<keyword evidence="5" id="KW-0119">Carbohydrate metabolism</keyword>